<reference evidence="1 2" key="1">
    <citation type="submission" date="2012-12" db="EMBL/GenBank/DDBJ databases">
        <title>The Genome Sequence of Bacillus cereus VD133.</title>
        <authorList>
            <consortium name="The Broad Institute Genome Sequencing Platform"/>
            <consortium name="The Broad Institute Genome Sequencing Center for Infectious Disease"/>
            <person name="Feldgarden M."/>
            <person name="Van der Auwera G.A."/>
            <person name="Mahillon J."/>
            <person name="Duprez V."/>
            <person name="Timmery S."/>
            <person name="Mattelet C."/>
            <person name="Dierick K."/>
            <person name="Sun M."/>
            <person name="Yu Z."/>
            <person name="Zhu L."/>
            <person name="Hu X."/>
            <person name="Shank E.B."/>
            <person name="Swiecicka I."/>
            <person name="Hansen B.M."/>
            <person name="Andrup L."/>
            <person name="Walker B."/>
            <person name="Young S.K."/>
            <person name="Zeng Q."/>
            <person name="Gargeya S."/>
            <person name="Fitzgerald M."/>
            <person name="Haas B."/>
            <person name="Abouelleil A."/>
            <person name="Alvarado L."/>
            <person name="Arachchi H.M."/>
            <person name="Berlin A.M."/>
            <person name="Chapman S.B."/>
            <person name="Dewar J."/>
            <person name="Goldberg J."/>
            <person name="Griggs A."/>
            <person name="Gujja S."/>
            <person name="Hansen M."/>
            <person name="Howarth C."/>
            <person name="Imamovic A."/>
            <person name="Larimer J."/>
            <person name="McCowan C."/>
            <person name="Murphy C."/>
            <person name="Neiman D."/>
            <person name="Pearson M."/>
            <person name="Priest M."/>
            <person name="Roberts A."/>
            <person name="Saif S."/>
            <person name="Shea T."/>
            <person name="Sisk P."/>
            <person name="Sykes S."/>
            <person name="Wortman J."/>
            <person name="Nusbaum C."/>
            <person name="Birren B."/>
        </authorList>
    </citation>
    <scope>NUCLEOTIDE SEQUENCE [LARGE SCALE GENOMIC DNA]</scope>
    <source>
        <strain evidence="1 2">VD133</strain>
    </source>
</reference>
<dbReference type="Proteomes" id="UP000014018">
    <property type="component" value="Unassembled WGS sequence"/>
</dbReference>
<dbReference type="Pfam" id="PF17443">
    <property type="entry name" value="pXO2-72"/>
    <property type="match status" value="1"/>
</dbReference>
<organism evidence="1 2">
    <name type="scientific">Bacillus cereus VD133</name>
    <dbReference type="NCBI Taxonomy" id="1053233"/>
    <lineage>
        <taxon>Bacteria</taxon>
        <taxon>Bacillati</taxon>
        <taxon>Bacillota</taxon>
        <taxon>Bacilli</taxon>
        <taxon>Bacillales</taxon>
        <taxon>Bacillaceae</taxon>
        <taxon>Bacillus</taxon>
        <taxon>Bacillus cereus group</taxon>
    </lineage>
</organism>
<protein>
    <submittedName>
        <fullName evidence="1">Uncharacterized protein</fullName>
    </submittedName>
</protein>
<name>A0A9W5UZI5_BACCE</name>
<evidence type="ECO:0000313" key="1">
    <source>
        <dbReference type="EMBL" id="EOO24996.1"/>
    </source>
</evidence>
<evidence type="ECO:0000313" key="2">
    <source>
        <dbReference type="Proteomes" id="UP000014018"/>
    </source>
</evidence>
<dbReference type="RefSeq" id="WP_016112301.1">
    <property type="nucleotide sequence ID" value="NZ_KB976195.1"/>
</dbReference>
<proteinExistence type="predicted"/>
<dbReference type="EMBL" id="AHFB01000147">
    <property type="protein sequence ID" value="EOO24996.1"/>
    <property type="molecule type" value="Genomic_DNA"/>
</dbReference>
<accession>A0A9W5UZI5</accession>
<dbReference type="InterPro" id="IPR020250">
    <property type="entry name" value="Plasmid_pXO2-72"/>
</dbReference>
<gene>
    <name evidence="1" type="ORF">IIU_06569</name>
</gene>
<sequence>MLFTLDEIMTPREACDRLGVSLDSLHMKLNRLKNSDMLNRLIKDGKVKYYKPEGKQRGEWIFTVEAMEELYPGKMVSNL</sequence>
<comment type="caution">
    <text evidence="1">The sequence shown here is derived from an EMBL/GenBank/DDBJ whole genome shotgun (WGS) entry which is preliminary data.</text>
</comment>
<dbReference type="AlphaFoldDB" id="A0A9W5UZI5"/>